<proteinExistence type="predicted"/>
<dbReference type="STRING" id="1547445.LO80_07310"/>
<evidence type="ECO:0008006" key="3">
    <source>
        <dbReference type="Google" id="ProtNLM"/>
    </source>
</evidence>
<evidence type="ECO:0000313" key="2">
    <source>
        <dbReference type="Proteomes" id="UP000029672"/>
    </source>
</evidence>
<protein>
    <recommendedName>
        <fullName evidence="3">DUF4336 domain-containing protein</fullName>
    </recommendedName>
</protein>
<dbReference type="Pfam" id="PF14234">
    <property type="entry name" value="DUF4336"/>
    <property type="match status" value="1"/>
</dbReference>
<dbReference type="EMBL" id="CP009574">
    <property type="protein sequence ID" value="AIT09793.1"/>
    <property type="molecule type" value="Genomic_DNA"/>
</dbReference>
<name>A0A097EQF0_9GAMM</name>
<accession>A0A097EQF0</accession>
<dbReference type="PANTHER" id="PTHR33835:SF1">
    <property type="entry name" value="METALLO-BETA-LACTAMASE DOMAIN-CONTAINING PROTEIN"/>
    <property type="match status" value="1"/>
</dbReference>
<dbReference type="OrthoDB" id="450111at2"/>
<dbReference type="AlphaFoldDB" id="A0A097EQF0"/>
<evidence type="ECO:0000313" key="1">
    <source>
        <dbReference type="EMBL" id="AIT09793.1"/>
    </source>
</evidence>
<dbReference type="InterPro" id="IPR036866">
    <property type="entry name" value="RibonucZ/Hydroxyglut_hydro"/>
</dbReference>
<keyword evidence="2" id="KW-1185">Reference proteome</keyword>
<gene>
    <name evidence="1" type="ORF">LO80_07310</name>
</gene>
<sequence length="231" mass="26509">MELKKLSENIWICNGEAVPFFTLPYTTRMTVIRLANNELFIHSPIKTDPELISQVSKLGTVKFLVSPNKIHHLFLQDWAKIFPDAKVYASPGLREKRKDIDFTADLKDSPESEWQDEIDQLIFKGSKAMQEVVFFHKASKTLILTDLIENFDENYFSGFKGLIARLSGIVAPNGKTPIDWRLSFFFGKKQARECFEKILAWQPEKIIVAHGKNIEADAIGSLKKSFKWLTK</sequence>
<dbReference type="KEGG" id="frf:LO80_07310"/>
<dbReference type="HOGENOM" id="CLU_056292_2_0_6"/>
<dbReference type="RefSeq" id="WP_040010035.1">
    <property type="nucleotide sequence ID" value="NZ_CP009574.1"/>
</dbReference>
<dbReference type="eggNOG" id="COG4221">
    <property type="taxonomic scope" value="Bacteria"/>
</dbReference>
<dbReference type="InterPro" id="IPR025638">
    <property type="entry name" value="DUF4336"/>
</dbReference>
<dbReference type="Proteomes" id="UP000029672">
    <property type="component" value="Chromosome"/>
</dbReference>
<dbReference type="SUPFAM" id="SSF56281">
    <property type="entry name" value="Metallo-hydrolase/oxidoreductase"/>
    <property type="match status" value="1"/>
</dbReference>
<reference evidence="1 2" key="1">
    <citation type="submission" date="2014-10" db="EMBL/GenBank/DDBJ databases">
        <title>Whole genome sequence of Francisella endociliophora strain FSC1006, isolated from a laboratory culture of the marine ciliate Euplotes raikovi.</title>
        <authorList>
            <person name="Granberg M."/>
            <person name="Backman S."/>
            <person name="Lundmark E."/>
            <person name="Nilsson E."/>
            <person name="Karlsson E."/>
            <person name="Thelaus J."/>
            <person name="Ohrman C."/>
            <person name="Larkeryd A."/>
            <person name="Stenberg P."/>
        </authorList>
    </citation>
    <scope>NUCLEOTIDE SEQUENCE [LARGE SCALE GENOMIC DNA]</scope>
    <source>
        <strain evidence="1 2">FSC1006</strain>
    </source>
</reference>
<organism evidence="1 2">
    <name type="scientific">Candidatus Francisella endociliophora</name>
    <dbReference type="NCBI Taxonomy" id="653937"/>
    <lineage>
        <taxon>Bacteria</taxon>
        <taxon>Pseudomonadati</taxon>
        <taxon>Pseudomonadota</taxon>
        <taxon>Gammaproteobacteria</taxon>
        <taxon>Thiotrichales</taxon>
        <taxon>Francisellaceae</taxon>
        <taxon>Francisella</taxon>
    </lineage>
</organism>
<dbReference type="PANTHER" id="PTHR33835">
    <property type="entry name" value="YALI0C07656P"/>
    <property type="match status" value="1"/>
</dbReference>